<protein>
    <recommendedName>
        <fullName evidence="4">AP2/ERF domain-containing protein</fullName>
    </recommendedName>
</protein>
<dbReference type="InterPro" id="IPR001471">
    <property type="entry name" value="AP2/ERF_dom"/>
</dbReference>
<keyword evidence="3" id="KW-0804">Transcription</keyword>
<dbReference type="SUPFAM" id="SSF54060">
    <property type="entry name" value="His-Me finger endonucleases"/>
    <property type="match status" value="1"/>
</dbReference>
<dbReference type="EMBL" id="FBWC01000002">
    <property type="protein sequence ID" value="CUX08624.1"/>
    <property type="molecule type" value="Genomic_DNA"/>
</dbReference>
<dbReference type="AlphaFoldDB" id="A0A1S7NL03"/>
<evidence type="ECO:0000313" key="5">
    <source>
        <dbReference type="EMBL" id="CUX08624.1"/>
    </source>
</evidence>
<dbReference type="InterPro" id="IPR016177">
    <property type="entry name" value="DNA-bd_dom_sf"/>
</dbReference>
<dbReference type="SMART" id="SM00380">
    <property type="entry name" value="AP2"/>
    <property type="match status" value="1"/>
</dbReference>
<organism evidence="5 6">
    <name type="scientific">Agrobacterium tumefaciens str. Kerr 14</name>
    <dbReference type="NCBI Taxonomy" id="1183424"/>
    <lineage>
        <taxon>Bacteria</taxon>
        <taxon>Pseudomonadati</taxon>
        <taxon>Pseudomonadota</taxon>
        <taxon>Alphaproteobacteria</taxon>
        <taxon>Hyphomicrobiales</taxon>
        <taxon>Rhizobiaceae</taxon>
        <taxon>Rhizobium/Agrobacterium group</taxon>
        <taxon>Agrobacterium</taxon>
        <taxon>Agrobacterium tumefaciens complex</taxon>
    </lineage>
</organism>
<dbReference type="RefSeq" id="WP_080866237.1">
    <property type="nucleotide sequence ID" value="NZ_LT009730.1"/>
</dbReference>
<proteinExistence type="predicted"/>
<feature type="domain" description="AP2/ERF" evidence="4">
    <location>
        <begin position="106"/>
        <end position="169"/>
    </location>
</feature>
<accession>A0A1S7NL03</accession>
<reference evidence="5 6" key="1">
    <citation type="submission" date="2016-01" db="EMBL/GenBank/DDBJ databases">
        <authorList>
            <person name="Oliw E.H."/>
        </authorList>
    </citation>
    <scope>NUCLEOTIDE SEQUENCE [LARGE SCALE GENOMIC DNA]</scope>
    <source>
        <strain evidence="5 6">Kerr 14</strain>
    </source>
</reference>
<gene>
    <name evidence="5" type="ORF">AGR4C_Cc100054</name>
</gene>
<evidence type="ECO:0000256" key="2">
    <source>
        <dbReference type="ARBA" id="ARBA00023125"/>
    </source>
</evidence>
<dbReference type="GO" id="GO:0003700">
    <property type="term" value="F:DNA-binding transcription factor activity"/>
    <property type="evidence" value="ECO:0007669"/>
    <property type="project" value="InterPro"/>
</dbReference>
<dbReference type="Gene3D" id="3.30.730.10">
    <property type="entry name" value="AP2/ERF domain"/>
    <property type="match status" value="1"/>
</dbReference>
<sequence>MTVSQDQLKQLVHYDPETGIFTWLVNRQPGIRIGDVAGTLRDDGYIRIQVAGERKYASHWAWLYMTGEYPPYEVDHEDRNRSNNSWRNLRSATKSLNCANRPKRVRESGLLRGTTRNGGKFTAQIRVRGEHRYLGTYDTEEEAHAAYAKAALPEFREFSVLAAANDNGPVRAAA</sequence>
<dbReference type="GO" id="GO:0003677">
    <property type="term" value="F:DNA binding"/>
    <property type="evidence" value="ECO:0007669"/>
    <property type="project" value="UniProtKB-KW"/>
</dbReference>
<dbReference type="InterPro" id="IPR003615">
    <property type="entry name" value="HNH_nuc"/>
</dbReference>
<keyword evidence="2" id="KW-0238">DNA-binding</keyword>
<keyword evidence="1" id="KW-0805">Transcription regulation</keyword>
<dbReference type="PROSITE" id="PS51032">
    <property type="entry name" value="AP2_ERF"/>
    <property type="match status" value="1"/>
</dbReference>
<dbReference type="Gene3D" id="3.90.75.20">
    <property type="match status" value="1"/>
</dbReference>
<dbReference type="SUPFAM" id="SSF54171">
    <property type="entry name" value="DNA-binding domain"/>
    <property type="match status" value="1"/>
</dbReference>
<dbReference type="Proteomes" id="UP000191897">
    <property type="component" value="Unassembled WGS sequence"/>
</dbReference>
<evidence type="ECO:0000313" key="6">
    <source>
        <dbReference type="Proteomes" id="UP000191897"/>
    </source>
</evidence>
<evidence type="ECO:0000256" key="3">
    <source>
        <dbReference type="ARBA" id="ARBA00023163"/>
    </source>
</evidence>
<dbReference type="Pfam" id="PF13392">
    <property type="entry name" value="HNH_3"/>
    <property type="match status" value="1"/>
</dbReference>
<name>A0A1S7NL03_AGRTU</name>
<evidence type="ECO:0000259" key="4">
    <source>
        <dbReference type="PROSITE" id="PS51032"/>
    </source>
</evidence>
<dbReference type="InterPro" id="IPR044925">
    <property type="entry name" value="His-Me_finger_sf"/>
</dbReference>
<evidence type="ECO:0000256" key="1">
    <source>
        <dbReference type="ARBA" id="ARBA00023015"/>
    </source>
</evidence>
<dbReference type="InterPro" id="IPR036955">
    <property type="entry name" value="AP2/ERF_dom_sf"/>
</dbReference>